<reference evidence="1 2" key="1">
    <citation type="submission" date="2018-12" db="EMBL/GenBank/DDBJ databases">
        <title>The Draft Genome Sequence of the Soil Bacterium Pedobacter tournemirensis R1.</title>
        <authorList>
            <person name="He J."/>
        </authorList>
    </citation>
    <scope>NUCLEOTIDE SEQUENCE [LARGE SCALE GENOMIC DNA]</scope>
    <source>
        <strain evidence="1 2">R1</strain>
    </source>
</reference>
<evidence type="ECO:0000313" key="2">
    <source>
        <dbReference type="Proteomes" id="UP000290848"/>
    </source>
</evidence>
<accession>A0A4Q0MA91</accession>
<dbReference type="RefSeq" id="WP_128769224.1">
    <property type="nucleotide sequence ID" value="NZ_RXOC01000005.1"/>
</dbReference>
<dbReference type="AlphaFoldDB" id="A0A4Q0MA91"/>
<sequence length="248" mass="28420">MKTLFIITGLFILFFGLSCVKQEIPVDRTNLHDDEIILGYDYPIKPGTEEWKRLSNSAEKIEVCQIPASILTKLTTEELVNTCLRYPPLQNIYAFNNIQRGVEKLIQDFNGIRELLNRKDAYEETLKVYSKKINNSSVLLEKTASIKKGSYIITLSSIEMILCQIELRTHPNVEIQKTVMKELLKGYNLKLNNNEEFRGFGFTTNLLSRASIVLKKNTPLMSNTPSDIKIDANMINRIDLESQNLVNK</sequence>
<gene>
    <name evidence="1" type="ORF">EKH83_09735</name>
</gene>
<evidence type="ECO:0000313" key="1">
    <source>
        <dbReference type="EMBL" id="RXF70151.1"/>
    </source>
</evidence>
<evidence type="ECO:0008006" key="3">
    <source>
        <dbReference type="Google" id="ProtNLM"/>
    </source>
</evidence>
<protein>
    <recommendedName>
        <fullName evidence="3">Lipoprotein</fullName>
    </recommendedName>
</protein>
<proteinExistence type="predicted"/>
<dbReference type="Proteomes" id="UP000290848">
    <property type="component" value="Unassembled WGS sequence"/>
</dbReference>
<dbReference type="EMBL" id="RXOC01000005">
    <property type="protein sequence ID" value="RXF70151.1"/>
    <property type="molecule type" value="Genomic_DNA"/>
</dbReference>
<comment type="caution">
    <text evidence="1">The sequence shown here is derived from an EMBL/GenBank/DDBJ whole genome shotgun (WGS) entry which is preliminary data.</text>
</comment>
<organism evidence="1 2">
    <name type="scientific">Arcticibacter tournemirensis</name>
    <dbReference type="NCBI Taxonomy" id="699437"/>
    <lineage>
        <taxon>Bacteria</taxon>
        <taxon>Pseudomonadati</taxon>
        <taxon>Bacteroidota</taxon>
        <taxon>Sphingobacteriia</taxon>
        <taxon>Sphingobacteriales</taxon>
        <taxon>Sphingobacteriaceae</taxon>
        <taxon>Arcticibacter</taxon>
    </lineage>
</organism>
<name>A0A4Q0MA91_9SPHI</name>
<dbReference type="PROSITE" id="PS51257">
    <property type="entry name" value="PROKAR_LIPOPROTEIN"/>
    <property type="match status" value="1"/>
</dbReference>